<feature type="chain" id="PRO_5044548745" evidence="2">
    <location>
        <begin position="24"/>
        <end position="240"/>
    </location>
</feature>
<reference evidence="4" key="3">
    <citation type="submission" date="2022-06" db="EMBL/GenBank/DDBJ databases">
        <authorList>
            <consortium name="SYNGENTA / RWTH Aachen University"/>
        </authorList>
    </citation>
    <scope>NUCLEOTIDE SEQUENCE</scope>
</reference>
<dbReference type="EMBL" id="KU695167">
    <property type="protein sequence ID" value="AMS24288.1"/>
    <property type="molecule type" value="mRNA"/>
</dbReference>
<feature type="signal peptide" evidence="2">
    <location>
        <begin position="1"/>
        <end position="23"/>
    </location>
</feature>
<keyword evidence="2" id="KW-0732">Signal</keyword>
<feature type="compositionally biased region" description="Basic and acidic residues" evidence="1">
    <location>
        <begin position="115"/>
        <end position="166"/>
    </location>
</feature>
<organism evidence="3">
    <name type="scientific">Phakopsora pachyrhizi</name>
    <name type="common">Asian soybean rust disease fungus</name>
    <dbReference type="NCBI Taxonomy" id="170000"/>
    <lineage>
        <taxon>Eukaryota</taxon>
        <taxon>Fungi</taxon>
        <taxon>Dikarya</taxon>
        <taxon>Basidiomycota</taxon>
        <taxon>Pucciniomycotina</taxon>
        <taxon>Pucciniomycetes</taxon>
        <taxon>Pucciniales</taxon>
        <taxon>Phakopsoraceae</taxon>
        <taxon>Phakopsora</taxon>
    </lineage>
</organism>
<dbReference type="AlphaFoldDB" id="A0A142KWG8"/>
<proteinExistence type="evidence at transcript level"/>
<evidence type="ECO:0000313" key="5">
    <source>
        <dbReference type="Proteomes" id="UP001153365"/>
    </source>
</evidence>
<feature type="non-terminal residue" evidence="3">
    <location>
        <position position="1"/>
    </location>
</feature>
<protein>
    <submittedName>
        <fullName evidence="3">CSEP-17</fullName>
    </submittedName>
    <submittedName>
        <fullName evidence="4">Expressed protein</fullName>
    </submittedName>
</protein>
<accession>A0A142KWG8</accession>
<evidence type="ECO:0000313" key="4">
    <source>
        <dbReference type="EMBL" id="CAH7673191.1"/>
    </source>
</evidence>
<dbReference type="Proteomes" id="UP001153365">
    <property type="component" value="Unassembled WGS sequence"/>
</dbReference>
<keyword evidence="5" id="KW-1185">Reference proteome</keyword>
<reference evidence="3" key="2">
    <citation type="submission" date="2016-02" db="EMBL/GenBank/DDBJ databases">
        <authorList>
            <person name="Wen L."/>
            <person name="He K."/>
            <person name="Yang H."/>
        </authorList>
    </citation>
    <scope>NUCLEOTIDE SEQUENCE</scope>
    <source>
        <strain evidence="3">GA-05</strain>
    </source>
</reference>
<feature type="region of interest" description="Disordered" evidence="1">
    <location>
        <begin position="115"/>
        <end position="173"/>
    </location>
</feature>
<name>A0A142KWG8_PHAPC</name>
<reference evidence="3" key="1">
    <citation type="journal article" date="2016" name="Front. Plant Sci.">
        <title>Identification of Phakopsora pachyrhizi Candidate Effectors with Virulence Activity in a Distantly Related Pathosystem.</title>
        <authorList>
            <person name="Kunjeti S.G."/>
            <person name="Iyer G."/>
            <person name="Johnson E."/>
            <person name="Li E."/>
            <person name="Broglie K.E."/>
            <person name="Rauscher G."/>
            <person name="Rairdan G.J."/>
        </authorList>
    </citation>
    <scope>NUCLEOTIDE SEQUENCE</scope>
    <source>
        <strain evidence="3">GA-05</strain>
    </source>
</reference>
<gene>
    <name evidence="4" type="ORF">PPACK8108_LOCUS8073</name>
</gene>
<dbReference type="EMBL" id="CALTRL010001633">
    <property type="protein sequence ID" value="CAH7673191.1"/>
    <property type="molecule type" value="Genomic_DNA"/>
</dbReference>
<sequence length="240" mass="26841">MKMNMLHHSLLLFTFFCIKLLICLPMNGKTPAVVADAVSAIQETGKVASTSIEVPSANLGAEVKELSAIDASVFTNVPAINPKDSAQVENLGQSTLQEKESPVILKGDVNHEKKNLIKTESKSADSEIKKEVDEKPLKEKSQGEDGPDGPEKKNIEGEGGDLKNDKNLNQSEQKTRLSRIKNWFIRQYLMLKNNVYPKIKEKSQQFWAWTKKKFSRGNNKVATNEIELKPCCRGKKTHFS</sequence>
<evidence type="ECO:0000313" key="3">
    <source>
        <dbReference type="EMBL" id="AMS24288.1"/>
    </source>
</evidence>
<evidence type="ECO:0000256" key="2">
    <source>
        <dbReference type="SAM" id="SignalP"/>
    </source>
</evidence>
<evidence type="ECO:0000256" key="1">
    <source>
        <dbReference type="SAM" id="MobiDB-lite"/>
    </source>
</evidence>